<dbReference type="GO" id="GO:0043139">
    <property type="term" value="F:5'-3' DNA helicase activity"/>
    <property type="evidence" value="ECO:0007669"/>
    <property type="project" value="UniProtKB-EC"/>
</dbReference>
<dbReference type="SUPFAM" id="SSF52540">
    <property type="entry name" value="P-loop containing nucleoside triphosphate hydrolases"/>
    <property type="match status" value="2"/>
</dbReference>
<keyword evidence="1" id="KW-0234">DNA repair</keyword>
<accession>A0AAF1B9K7</accession>
<keyword evidence="1" id="KW-0378">Hydrolase</keyword>
<reference evidence="4" key="1">
    <citation type="journal article" date="2016" name="Nat. Genet.">
        <title>A high-quality carrot genome assembly provides new insights into carotenoid accumulation and asterid genome evolution.</title>
        <authorList>
            <person name="Iorizzo M."/>
            <person name="Ellison S."/>
            <person name="Senalik D."/>
            <person name="Zeng P."/>
            <person name="Satapoomin P."/>
            <person name="Huang J."/>
            <person name="Bowman M."/>
            <person name="Iovene M."/>
            <person name="Sanseverino W."/>
            <person name="Cavagnaro P."/>
            <person name="Yildiz M."/>
            <person name="Macko-Podgorni A."/>
            <person name="Moranska E."/>
            <person name="Grzebelus E."/>
            <person name="Grzebelus D."/>
            <person name="Ashrafi H."/>
            <person name="Zheng Z."/>
            <person name="Cheng S."/>
            <person name="Spooner D."/>
            <person name="Van Deynze A."/>
            <person name="Simon P."/>
        </authorList>
    </citation>
    <scope>NUCLEOTIDE SEQUENCE</scope>
    <source>
        <tissue evidence="4">Leaf</tissue>
    </source>
</reference>
<proteinExistence type="inferred from homology"/>
<dbReference type="Gene3D" id="2.40.50.140">
    <property type="entry name" value="Nucleic acid-binding proteins"/>
    <property type="match status" value="1"/>
</dbReference>
<feature type="domain" description="Helitron helicase-like" evidence="3">
    <location>
        <begin position="6"/>
        <end position="59"/>
    </location>
</feature>
<gene>
    <name evidence="4" type="ORF">DCAR_0728383</name>
</gene>
<evidence type="ECO:0000256" key="1">
    <source>
        <dbReference type="RuleBase" id="RU363044"/>
    </source>
</evidence>
<dbReference type="Pfam" id="PF05970">
    <property type="entry name" value="PIF1"/>
    <property type="match status" value="1"/>
</dbReference>
<keyword evidence="1" id="KW-0227">DNA damage</keyword>
<dbReference type="Gene3D" id="3.40.50.300">
    <property type="entry name" value="P-loop containing nucleotide triphosphate hydrolases"/>
    <property type="match status" value="1"/>
</dbReference>
<dbReference type="InterPro" id="IPR027417">
    <property type="entry name" value="P-loop_NTPase"/>
</dbReference>
<dbReference type="EC" id="5.6.2.3" evidence="1"/>
<keyword evidence="1" id="KW-0067">ATP-binding</keyword>
<keyword evidence="1" id="KW-0547">Nucleotide-binding</keyword>
<organism evidence="4 5">
    <name type="scientific">Daucus carota subsp. sativus</name>
    <name type="common">Carrot</name>
    <dbReference type="NCBI Taxonomy" id="79200"/>
    <lineage>
        <taxon>Eukaryota</taxon>
        <taxon>Viridiplantae</taxon>
        <taxon>Streptophyta</taxon>
        <taxon>Embryophyta</taxon>
        <taxon>Tracheophyta</taxon>
        <taxon>Spermatophyta</taxon>
        <taxon>Magnoliopsida</taxon>
        <taxon>eudicotyledons</taxon>
        <taxon>Gunneridae</taxon>
        <taxon>Pentapetalae</taxon>
        <taxon>asterids</taxon>
        <taxon>campanulids</taxon>
        <taxon>Apiales</taxon>
        <taxon>Apiaceae</taxon>
        <taxon>Apioideae</taxon>
        <taxon>Scandiceae</taxon>
        <taxon>Daucinae</taxon>
        <taxon>Daucus</taxon>
        <taxon>Daucus sect. Daucus</taxon>
    </lineage>
</organism>
<dbReference type="GO" id="GO:0006310">
    <property type="term" value="P:DNA recombination"/>
    <property type="evidence" value="ECO:0007669"/>
    <property type="project" value="UniProtKB-KW"/>
</dbReference>
<evidence type="ECO:0000259" key="3">
    <source>
        <dbReference type="Pfam" id="PF14214"/>
    </source>
</evidence>
<dbReference type="InterPro" id="IPR012340">
    <property type="entry name" value="NA-bd_OB-fold"/>
</dbReference>
<protein>
    <recommendedName>
        <fullName evidence="1">ATP-dependent DNA helicase</fullName>
        <ecNumber evidence="1">5.6.2.3</ecNumber>
    </recommendedName>
</protein>
<dbReference type="GO" id="GO:0005524">
    <property type="term" value="F:ATP binding"/>
    <property type="evidence" value="ECO:0007669"/>
    <property type="project" value="UniProtKB-KW"/>
</dbReference>
<dbReference type="InterPro" id="IPR010285">
    <property type="entry name" value="DNA_helicase_pif1-like_DEAD"/>
</dbReference>
<feature type="domain" description="DNA helicase Pif1-like DEAD-box helicase" evidence="2">
    <location>
        <begin position="527"/>
        <end position="747"/>
    </location>
</feature>
<dbReference type="KEGG" id="dcr:108194747"/>
<dbReference type="Pfam" id="PF14214">
    <property type="entry name" value="Helitron_like_N"/>
    <property type="match status" value="1"/>
</dbReference>
<comment type="catalytic activity">
    <reaction evidence="1">
        <text>ATP + H2O = ADP + phosphate + H(+)</text>
        <dbReference type="Rhea" id="RHEA:13065"/>
        <dbReference type="ChEBI" id="CHEBI:15377"/>
        <dbReference type="ChEBI" id="CHEBI:15378"/>
        <dbReference type="ChEBI" id="CHEBI:30616"/>
        <dbReference type="ChEBI" id="CHEBI:43474"/>
        <dbReference type="ChEBI" id="CHEBI:456216"/>
        <dbReference type="EC" id="5.6.2.3"/>
    </reaction>
</comment>
<keyword evidence="1" id="KW-0233">DNA recombination</keyword>
<dbReference type="Proteomes" id="UP000077755">
    <property type="component" value="Chromosome 7"/>
</dbReference>
<reference evidence="4" key="2">
    <citation type="submission" date="2022-03" db="EMBL/GenBank/DDBJ databases">
        <title>Draft title - Genomic analysis of global carrot germplasm unveils the trajectory of domestication and the origin of high carotenoid orange carrot.</title>
        <authorList>
            <person name="Iorizzo M."/>
            <person name="Ellison S."/>
            <person name="Senalik D."/>
            <person name="Macko-Podgorni A."/>
            <person name="Grzebelus D."/>
            <person name="Bostan H."/>
            <person name="Rolling W."/>
            <person name="Curaba J."/>
            <person name="Simon P."/>
        </authorList>
    </citation>
    <scope>NUCLEOTIDE SEQUENCE</scope>
    <source>
        <tissue evidence="4">Leaf</tissue>
    </source>
</reference>
<dbReference type="PANTHER" id="PTHR10492:SF93">
    <property type="entry name" value="ATP-DEPENDENT DNA HELICASE"/>
    <property type="match status" value="1"/>
</dbReference>
<comment type="cofactor">
    <cofactor evidence="1">
        <name>Mg(2+)</name>
        <dbReference type="ChEBI" id="CHEBI:18420"/>
    </cofactor>
</comment>
<dbReference type="GO" id="GO:0006281">
    <property type="term" value="P:DNA repair"/>
    <property type="evidence" value="ECO:0007669"/>
    <property type="project" value="UniProtKB-KW"/>
</dbReference>
<dbReference type="AlphaFoldDB" id="A0AAF1B9K7"/>
<dbReference type="GO" id="GO:0000723">
    <property type="term" value="P:telomere maintenance"/>
    <property type="evidence" value="ECO:0007669"/>
    <property type="project" value="InterPro"/>
</dbReference>
<dbReference type="InterPro" id="IPR025476">
    <property type="entry name" value="Helitron_helicase-like"/>
</dbReference>
<keyword evidence="1" id="KW-0347">Helicase</keyword>
<evidence type="ECO:0000313" key="4">
    <source>
        <dbReference type="EMBL" id="WOH08932.1"/>
    </source>
</evidence>
<evidence type="ECO:0000259" key="2">
    <source>
        <dbReference type="Pfam" id="PF05970"/>
    </source>
</evidence>
<keyword evidence="5" id="KW-1185">Reference proteome</keyword>
<dbReference type="GO" id="GO:0016787">
    <property type="term" value="F:hydrolase activity"/>
    <property type="evidence" value="ECO:0007669"/>
    <property type="project" value="UniProtKB-KW"/>
</dbReference>
<dbReference type="EMBL" id="CP093349">
    <property type="protein sequence ID" value="WOH08932.1"/>
    <property type="molecule type" value="Genomic_DNA"/>
</dbReference>
<dbReference type="PANTHER" id="PTHR10492">
    <property type="match status" value="1"/>
</dbReference>
<sequence>MCGSRDASVRPDIVARVFKLKLDVMMTDLTENNVLGRVLASVYTVEFQKRGLPHAHIVLWLADEDKLKTPEDIDEVICAEIPDKETDTIGYRAVSQLMMHGPCGEANPKCPCMFRGRCGKHFPKPFSNSTTINNDGYALYRRRNTQRTVKCNNIYLDNRHVVPYNRGLLVKYQGHINVERCNRSQSIKYLFKYIGKGPDTTTAVMESDVQTGPDIHARINNEREVEGDEIKNYISCRYVSAAEACWCIFEFPIHHREPYVQRLYFHLENEQEVMFRDNESLPEVVNRVDPDGTMFVQWLLSNRYDESGRHPTFVTYPKYYRWDLSAKRWFRRRQNVSVVGRMVYAHPASGERFYMRMILNFVAGAKNFADVRTVDGVVCSTYKEACFRRGLLESDREWHIAIDDAANYATAPKLRELFVTLLIFCEVTDPGTLWDKHYLQLCDDVEYNRRKLLNMPNLSISEQDKQMLALKEINDLLKQHGKRLEDFPGMPLLNMSGLSRYKNDLLLEEMMYDRSQLQCQASEKVTCLNHMQRTVYHRVMGAVTSNNGALLFVYGHGGTGKTFLWSAIVAHLRSEGKIVLAVASSGIASLLMEGRRTAHSRFKIPIDLDEHSCCDIKKNTNLADLICQTSLVVWDEAPMNHRFVFELVDRTFRDILTKINPRARSMPFGGLTVLLGGDFRQTLPVIPNKGRAHIIEACICKSHLWQYCEVYRLEENMRLERNVPPITVDGREVAFQEWVLRLGNGTERMYSLDDDNEPAWIRIPTEGNQIVAMVRNTQKANCFPLISEGKVYQISNAKVVTAAKAFRAIDRNVSLLIFHGTRIQPAADTDLILRHRFDLTPFEEKKLCVDVIGLVTDYGNLETIANGAQKLDIILENESCRGEPAELLGAPVNRPTVEANANNLKHLTIQEILEYHLPAGENLSVHVFAQLKERCLAASASQRLLLFWKRRGGTTTAVQNVRAKPDCLARITTATAAQKMCQN</sequence>
<evidence type="ECO:0000313" key="5">
    <source>
        <dbReference type="Proteomes" id="UP000077755"/>
    </source>
</evidence>
<name>A0AAF1B9K7_DAUCS</name>
<comment type="similarity">
    <text evidence="1">Belongs to the helicase family.</text>
</comment>